<dbReference type="GO" id="GO:0005524">
    <property type="term" value="F:ATP binding"/>
    <property type="evidence" value="ECO:0007669"/>
    <property type="project" value="InterPro"/>
</dbReference>
<dbReference type="OrthoDB" id="9788659at2"/>
<evidence type="ECO:0000259" key="2">
    <source>
        <dbReference type="PROSITE" id="PS50011"/>
    </source>
</evidence>
<keyword evidence="1" id="KW-0812">Transmembrane</keyword>
<dbReference type="InterPro" id="IPR011009">
    <property type="entry name" value="Kinase-like_dom_sf"/>
</dbReference>
<dbReference type="SMART" id="SM00220">
    <property type="entry name" value="S_TKc"/>
    <property type="match status" value="1"/>
</dbReference>
<dbReference type="Pfam" id="PF00069">
    <property type="entry name" value="Pkinase"/>
    <property type="match status" value="1"/>
</dbReference>
<gene>
    <name evidence="4" type="ORF">HT99x_002540</name>
    <name evidence="3" type="ORF">HT99x_03053</name>
</gene>
<keyword evidence="1" id="KW-0472">Membrane</keyword>
<dbReference type="InterPro" id="IPR000719">
    <property type="entry name" value="Prot_kinase_dom"/>
</dbReference>
<evidence type="ECO:0000313" key="3">
    <source>
        <dbReference type="EMBL" id="KRG18001.1"/>
    </source>
</evidence>
<protein>
    <submittedName>
        <fullName evidence="3">Protein kinase domain protein</fullName>
    </submittedName>
    <submittedName>
        <fullName evidence="4">Serine/threonine-protein kinase</fullName>
    </submittedName>
</protein>
<keyword evidence="3" id="KW-0418">Kinase</keyword>
<dbReference type="Gene3D" id="1.10.510.10">
    <property type="entry name" value="Transferase(Phosphotransferase) domain 1"/>
    <property type="match status" value="1"/>
</dbReference>
<dbReference type="Proteomes" id="UP000051497">
    <property type="component" value="Unassembled WGS sequence"/>
</dbReference>
<keyword evidence="3" id="KW-0808">Transferase</keyword>
<reference evidence="3" key="1">
    <citation type="submission" date="2015-09" db="EMBL/GenBank/DDBJ databases">
        <title>Draft Genome Sequences of Two Novel Amoeba-resistant Intranuclear Bacteria, Candidatus Berkiella cookevillensis and Candidatus Berkiella aquae.</title>
        <authorList>
            <person name="Mehari Y.T."/>
            <person name="Arivett B.A."/>
            <person name="Farone A.L."/>
            <person name="Gunderson J.H."/>
            <person name="Farone M.B."/>
        </authorList>
    </citation>
    <scope>NUCLEOTIDE SEQUENCE [LARGE SCALE GENOMIC DNA]</scope>
    <source>
        <strain evidence="3">HT99</strain>
    </source>
</reference>
<dbReference type="RefSeq" id="WP_075067643.1">
    <property type="nucleotide sequence ID" value="NZ_LKAJ02000001.1"/>
</dbReference>
<evidence type="ECO:0000313" key="5">
    <source>
        <dbReference type="Proteomes" id="UP000051497"/>
    </source>
</evidence>
<keyword evidence="5" id="KW-1185">Reference proteome</keyword>
<reference evidence="4" key="3">
    <citation type="submission" date="2021-06" db="EMBL/GenBank/DDBJ databases">
        <title>Genomic Description and Analysis of Intracellular Bacteria, Candidatus Berkiella cookevillensis and Candidatus Berkiella aquae.</title>
        <authorList>
            <person name="Kidane D.T."/>
            <person name="Mehari Y.T."/>
            <person name="Rice F.C."/>
            <person name="Arivett B.A."/>
            <person name="Farone A.L."/>
            <person name="Berk S.G."/>
            <person name="Farone M.B."/>
        </authorList>
    </citation>
    <scope>NUCLEOTIDE SEQUENCE</scope>
    <source>
        <strain evidence="4">HT99</strain>
    </source>
</reference>
<comment type="caution">
    <text evidence="3">The sequence shown here is derived from an EMBL/GenBank/DDBJ whole genome shotgun (WGS) entry which is preliminary data.</text>
</comment>
<dbReference type="EMBL" id="LKAJ02000001">
    <property type="protein sequence ID" value="MCS5710292.1"/>
    <property type="molecule type" value="Genomic_DNA"/>
</dbReference>
<organism evidence="3">
    <name type="scientific">Candidatus Berkiella aquae</name>
    <dbReference type="NCBI Taxonomy" id="295108"/>
    <lineage>
        <taxon>Bacteria</taxon>
        <taxon>Pseudomonadati</taxon>
        <taxon>Pseudomonadota</taxon>
        <taxon>Gammaproteobacteria</taxon>
        <taxon>Candidatus Berkiellales</taxon>
        <taxon>Candidatus Berkiellaceae</taxon>
        <taxon>Candidatus Berkiella</taxon>
    </lineage>
</organism>
<evidence type="ECO:0000256" key="1">
    <source>
        <dbReference type="SAM" id="Phobius"/>
    </source>
</evidence>
<feature type="domain" description="Protein kinase" evidence="2">
    <location>
        <begin position="23"/>
        <end position="359"/>
    </location>
</feature>
<keyword evidence="1" id="KW-1133">Transmembrane helix</keyword>
<dbReference type="PROSITE" id="PS50011">
    <property type="entry name" value="PROTEIN_KINASE_DOM"/>
    <property type="match status" value="1"/>
</dbReference>
<feature type="transmembrane region" description="Helical" evidence="1">
    <location>
        <begin position="287"/>
        <end position="309"/>
    </location>
</feature>
<accession>A0A0Q9YNG8</accession>
<proteinExistence type="predicted"/>
<sequence>MTTASTNTSIQVYDLNKKKRLTVAIKKQLGEGSFGQAYLAESLAYKNPLVYKCVDLQANNEFIHYSAHQLLRLTYREVDYLQQLGLLVGYQHDKKNKKMHIVMTYLPGTPEYYVAPKLRRLAEFSSFCALRDLHRKGIAHMDPHECNFLFDEKNEKAAVIDFGFAQNTHLFRQLRDFYIFLNMRRTKPSFFNQAGRDTLWYFVDFYCTELKDYILANRLEAAQTVFCYAVVIIAAICGTSMLGIASILAQELIRATLLPSLSQLLEALQDHYELRAFNQKQKVAMRCFYYAVIGVMITLQGLLLALQAITLQNCFSSLFSQLSHLGEVCMQSQQFFQTCLQAFPIEEVAKIFIHLQPWMHICQYWFNNAEKYLFNEEIIVTHYQHKIANPTKPFLPLFKQQILSNKLREATPLSLSQHILPRL</sequence>
<dbReference type="STRING" id="295108.HT99x_03053"/>
<dbReference type="GO" id="GO:0004672">
    <property type="term" value="F:protein kinase activity"/>
    <property type="evidence" value="ECO:0007669"/>
    <property type="project" value="InterPro"/>
</dbReference>
<reference evidence="4" key="2">
    <citation type="journal article" date="2016" name="Genome Announc.">
        <title>Draft Genome Sequences of Two Novel Amoeba-Resistant Intranuclear Bacteria, 'Candidatus Berkiella cookevillensis' and 'Candidatus Berkiella aquae'.</title>
        <authorList>
            <person name="Mehari Y.T."/>
            <person name="Arivett B.A."/>
            <person name="Farone A.L."/>
            <person name="Gunderson J.H."/>
            <person name="Farone M.B."/>
        </authorList>
    </citation>
    <scope>NUCLEOTIDE SEQUENCE</scope>
    <source>
        <strain evidence="4">HT99</strain>
    </source>
</reference>
<name>A0A0Q9YNG8_9GAMM</name>
<feature type="transmembrane region" description="Helical" evidence="1">
    <location>
        <begin position="228"/>
        <end position="249"/>
    </location>
</feature>
<evidence type="ECO:0000313" key="4">
    <source>
        <dbReference type="EMBL" id="MCS5710292.1"/>
    </source>
</evidence>
<dbReference type="AlphaFoldDB" id="A0A0Q9YNG8"/>
<dbReference type="EMBL" id="LKAJ01000022">
    <property type="protein sequence ID" value="KRG18001.1"/>
    <property type="molecule type" value="Genomic_DNA"/>
</dbReference>
<dbReference type="SUPFAM" id="SSF56112">
    <property type="entry name" value="Protein kinase-like (PK-like)"/>
    <property type="match status" value="1"/>
</dbReference>